<proteinExistence type="predicted"/>
<name>A0A6G0Y1E8_APHCR</name>
<dbReference type="Pfam" id="PF13843">
    <property type="entry name" value="DDE_Tnp_1_7"/>
    <property type="match status" value="1"/>
</dbReference>
<dbReference type="PANTHER" id="PTHR47272">
    <property type="entry name" value="DDE_TNP_1_7 DOMAIN-CONTAINING PROTEIN"/>
    <property type="match status" value="1"/>
</dbReference>
<gene>
    <name evidence="2" type="ORF">FWK35_00020430</name>
</gene>
<evidence type="ECO:0000259" key="1">
    <source>
        <dbReference type="Pfam" id="PF13843"/>
    </source>
</evidence>
<dbReference type="Proteomes" id="UP000478052">
    <property type="component" value="Unassembled WGS sequence"/>
</dbReference>
<evidence type="ECO:0000313" key="2">
    <source>
        <dbReference type="EMBL" id="KAF0747099.1"/>
    </source>
</evidence>
<evidence type="ECO:0000313" key="3">
    <source>
        <dbReference type="Proteomes" id="UP000478052"/>
    </source>
</evidence>
<feature type="domain" description="PiggyBac transposable element-derived protein" evidence="1">
    <location>
        <begin position="3"/>
        <end position="92"/>
    </location>
</feature>
<dbReference type="OrthoDB" id="6592925at2759"/>
<keyword evidence="3" id="KW-1185">Reference proteome</keyword>
<protein>
    <submittedName>
        <fullName evidence="2">PiggyBac transposable element-derived protein 3-like</fullName>
    </submittedName>
</protein>
<dbReference type="InterPro" id="IPR029526">
    <property type="entry name" value="PGBD"/>
</dbReference>
<dbReference type="AlphaFoldDB" id="A0A6G0Y1E8"/>
<accession>A0A6G0Y1E8</accession>
<sequence length="94" mass="11150">MYEMKRLIGIHILMGNLKYPRVLAQNMTRDRFFSLRNNLHIVDNNEIPNGNKDKFVKVRPLYTPLQKKCSSLPMERNLCVDEQMVPFKEQLSIK</sequence>
<dbReference type="EMBL" id="VUJU01006963">
    <property type="protein sequence ID" value="KAF0747099.1"/>
    <property type="molecule type" value="Genomic_DNA"/>
</dbReference>
<comment type="caution">
    <text evidence="2">The sequence shown here is derived from an EMBL/GenBank/DDBJ whole genome shotgun (WGS) entry which is preliminary data.</text>
</comment>
<organism evidence="2 3">
    <name type="scientific">Aphis craccivora</name>
    <name type="common">Cowpea aphid</name>
    <dbReference type="NCBI Taxonomy" id="307492"/>
    <lineage>
        <taxon>Eukaryota</taxon>
        <taxon>Metazoa</taxon>
        <taxon>Ecdysozoa</taxon>
        <taxon>Arthropoda</taxon>
        <taxon>Hexapoda</taxon>
        <taxon>Insecta</taxon>
        <taxon>Pterygota</taxon>
        <taxon>Neoptera</taxon>
        <taxon>Paraneoptera</taxon>
        <taxon>Hemiptera</taxon>
        <taxon>Sternorrhyncha</taxon>
        <taxon>Aphidomorpha</taxon>
        <taxon>Aphidoidea</taxon>
        <taxon>Aphididae</taxon>
        <taxon>Aphidini</taxon>
        <taxon>Aphis</taxon>
        <taxon>Aphis</taxon>
    </lineage>
</organism>
<reference evidence="2 3" key="1">
    <citation type="submission" date="2019-08" db="EMBL/GenBank/DDBJ databases">
        <title>Whole genome of Aphis craccivora.</title>
        <authorList>
            <person name="Voronova N.V."/>
            <person name="Shulinski R.S."/>
            <person name="Bandarenka Y.V."/>
            <person name="Zhorov D.G."/>
            <person name="Warner D."/>
        </authorList>
    </citation>
    <scope>NUCLEOTIDE SEQUENCE [LARGE SCALE GENOMIC DNA]</scope>
    <source>
        <strain evidence="2">180601</strain>
        <tissue evidence="2">Whole Body</tissue>
    </source>
</reference>